<evidence type="ECO:0000259" key="5">
    <source>
        <dbReference type="PROSITE" id="PS51649"/>
    </source>
</evidence>
<name>A0A2Z7C7C0_9LAMI</name>
<evidence type="ECO:0000256" key="1">
    <source>
        <dbReference type="ARBA" id="ARBA00004906"/>
    </source>
</evidence>
<organism evidence="6 7">
    <name type="scientific">Dorcoceras hygrometricum</name>
    <dbReference type="NCBI Taxonomy" id="472368"/>
    <lineage>
        <taxon>Eukaryota</taxon>
        <taxon>Viridiplantae</taxon>
        <taxon>Streptophyta</taxon>
        <taxon>Embryophyta</taxon>
        <taxon>Tracheophyta</taxon>
        <taxon>Spermatophyta</taxon>
        <taxon>Magnoliopsida</taxon>
        <taxon>eudicotyledons</taxon>
        <taxon>Gunneridae</taxon>
        <taxon>Pentapetalae</taxon>
        <taxon>asterids</taxon>
        <taxon>lamiids</taxon>
        <taxon>Lamiales</taxon>
        <taxon>Gesneriaceae</taxon>
        <taxon>Didymocarpoideae</taxon>
        <taxon>Trichosporeae</taxon>
        <taxon>Loxocarpinae</taxon>
        <taxon>Dorcoceras</taxon>
    </lineage>
</organism>
<evidence type="ECO:0000256" key="4">
    <source>
        <dbReference type="SAM" id="MobiDB-lite"/>
    </source>
</evidence>
<evidence type="ECO:0000256" key="2">
    <source>
        <dbReference type="ARBA" id="ARBA00022786"/>
    </source>
</evidence>
<dbReference type="AlphaFoldDB" id="A0A2Z7C7C0"/>
<comment type="pathway">
    <text evidence="1">Protein modification; protein ubiquitination.</text>
</comment>
<sequence length="576" mass="64693">QFPLISKCGKIVHIIEASQSTSDMIFTTVLEEFPGGADAFLMIVNFCYGIRVELTPRNIVMLYCAADYLDMTDSYGDENLLSKAETFFHKHILRHWKNCIVALQSCEPVITRADKLRIISRCINALCVMVCTDPSLFGWPMKMYGSLQSPGGSILWNGINTGAKIHSAESDWWFEDISYLCVELFERLIREMQVKGIQPENLASAIMHYCKKYIPGLGRWPGGQTGTGRSVASFSMTPAVVDQRVLLESVVKLLPDKKGKSFCRFLLGLLRVALILGVNHTCQSSLEWRIGIQLELATLDSLLIPSYSDSDILYNTECVERLIHHFVSSDPSVTTRSSSSLDLETSPSSGRWKRVAKLVDSYIQEVASDVNLKPRHLRSLAESLPESSRSLHDGLYRALDIFFKAHHWLSDNEREQLCSIIDFQKLSIDACAHASQNERLPLRVILQILFFEQMQLRTALAGYLHVLDAESGPAATVTVSNESASQVVQRGGWVNVVRENRVLKVDLERMRSRVGELEHEFSKIKEDMKKMSKSSIPIISTHKRTADSTSGTPQASAEHAQSSSRLSQHRKSFSLF</sequence>
<feature type="region of interest" description="Disordered" evidence="4">
    <location>
        <begin position="526"/>
        <end position="576"/>
    </location>
</feature>
<keyword evidence="7" id="KW-1185">Reference proteome</keyword>
<dbReference type="InterPro" id="IPR027356">
    <property type="entry name" value="NPH3_dom"/>
</dbReference>
<dbReference type="OrthoDB" id="624345at2759"/>
<dbReference type="InterPro" id="IPR043454">
    <property type="entry name" value="NPH3/RPT2-like"/>
</dbReference>
<dbReference type="EMBL" id="KQ998982">
    <property type="protein sequence ID" value="KZV42617.1"/>
    <property type="molecule type" value="Genomic_DNA"/>
</dbReference>
<dbReference type="PANTHER" id="PTHR32370">
    <property type="entry name" value="OS12G0117600 PROTEIN"/>
    <property type="match status" value="1"/>
</dbReference>
<comment type="similarity">
    <text evidence="3">Belongs to the NPH3 family.</text>
</comment>
<feature type="compositionally biased region" description="Basic residues" evidence="4">
    <location>
        <begin position="567"/>
        <end position="576"/>
    </location>
</feature>
<feature type="non-terminal residue" evidence="6">
    <location>
        <position position="1"/>
    </location>
</feature>
<feature type="compositionally biased region" description="Polar residues" evidence="4">
    <location>
        <begin position="547"/>
        <end position="566"/>
    </location>
</feature>
<proteinExistence type="inferred from homology"/>
<protein>
    <submittedName>
        <fullName evidence="6">BTB/POZ domain-containing protein</fullName>
    </submittedName>
</protein>
<dbReference type="SUPFAM" id="SSF54695">
    <property type="entry name" value="POZ domain"/>
    <property type="match status" value="1"/>
</dbReference>
<evidence type="ECO:0000313" key="7">
    <source>
        <dbReference type="Proteomes" id="UP000250235"/>
    </source>
</evidence>
<dbReference type="GO" id="GO:0016567">
    <property type="term" value="P:protein ubiquitination"/>
    <property type="evidence" value="ECO:0007669"/>
    <property type="project" value="UniProtKB-UniPathway"/>
</dbReference>
<dbReference type="PROSITE" id="PS51649">
    <property type="entry name" value="NPH3"/>
    <property type="match status" value="1"/>
</dbReference>
<dbReference type="Proteomes" id="UP000250235">
    <property type="component" value="Unassembled WGS sequence"/>
</dbReference>
<reference evidence="6 7" key="1">
    <citation type="journal article" date="2015" name="Proc. Natl. Acad. Sci. U.S.A.">
        <title>The resurrection genome of Boea hygrometrica: A blueprint for survival of dehydration.</title>
        <authorList>
            <person name="Xiao L."/>
            <person name="Yang G."/>
            <person name="Zhang L."/>
            <person name="Yang X."/>
            <person name="Zhao S."/>
            <person name="Ji Z."/>
            <person name="Zhou Q."/>
            <person name="Hu M."/>
            <person name="Wang Y."/>
            <person name="Chen M."/>
            <person name="Xu Y."/>
            <person name="Jin H."/>
            <person name="Xiao X."/>
            <person name="Hu G."/>
            <person name="Bao F."/>
            <person name="Hu Y."/>
            <person name="Wan P."/>
            <person name="Li L."/>
            <person name="Deng X."/>
            <person name="Kuang T."/>
            <person name="Xiang C."/>
            <person name="Zhu J.K."/>
            <person name="Oliver M.J."/>
            <person name="He Y."/>
        </authorList>
    </citation>
    <scope>NUCLEOTIDE SEQUENCE [LARGE SCALE GENOMIC DNA]</scope>
    <source>
        <strain evidence="7">cv. XS01</strain>
    </source>
</reference>
<dbReference type="Pfam" id="PF03000">
    <property type="entry name" value="NPH3"/>
    <property type="match status" value="1"/>
</dbReference>
<evidence type="ECO:0000256" key="3">
    <source>
        <dbReference type="PROSITE-ProRule" id="PRU00982"/>
    </source>
</evidence>
<gene>
    <name evidence="6" type="ORF">F511_32880</name>
</gene>
<accession>A0A2Z7C7C0</accession>
<evidence type="ECO:0000313" key="6">
    <source>
        <dbReference type="EMBL" id="KZV42617.1"/>
    </source>
</evidence>
<dbReference type="UniPathway" id="UPA00143"/>
<dbReference type="InterPro" id="IPR011333">
    <property type="entry name" value="SKP1/BTB/POZ_sf"/>
</dbReference>
<feature type="domain" description="NPH3" evidence="5">
    <location>
        <begin position="171"/>
        <end position="455"/>
    </location>
</feature>
<keyword evidence="2" id="KW-0833">Ubl conjugation pathway</keyword>